<dbReference type="PANTHER" id="PTHR22939">
    <property type="entry name" value="SERINE PROTEASE FAMILY S1C HTRA-RELATED"/>
    <property type="match status" value="1"/>
</dbReference>
<feature type="domain" description="PDZ" evidence="10">
    <location>
        <begin position="263"/>
        <end position="354"/>
    </location>
</feature>
<feature type="active site" description="Charge relay system" evidence="7">
    <location>
        <position position="143"/>
    </location>
</feature>
<keyword evidence="9" id="KW-1133">Transmembrane helix</keyword>
<keyword evidence="2 11" id="KW-0645">Protease</keyword>
<dbReference type="PRINTS" id="PR00834">
    <property type="entry name" value="PROTEASES2C"/>
</dbReference>
<dbReference type="GO" id="GO:0006508">
    <property type="term" value="P:proteolysis"/>
    <property type="evidence" value="ECO:0007669"/>
    <property type="project" value="UniProtKB-KW"/>
</dbReference>
<gene>
    <name evidence="11" type="ORF">CRV09_01650</name>
</gene>
<dbReference type="InterPro" id="IPR001940">
    <property type="entry name" value="Peptidase_S1C"/>
</dbReference>
<dbReference type="Gene3D" id="2.30.42.10">
    <property type="match status" value="2"/>
</dbReference>
<dbReference type="OrthoDB" id="9758917at2"/>
<feature type="binding site" evidence="8">
    <location>
        <begin position="217"/>
        <end position="219"/>
    </location>
    <ligand>
        <name>substrate</name>
    </ligand>
</feature>
<name>A0A2P5T1X2_9GAMM</name>
<comment type="caution">
    <text evidence="11">The sequence shown here is derived from an EMBL/GenBank/DDBJ whole genome shotgun (WGS) entry which is preliminary data.</text>
</comment>
<evidence type="ECO:0000256" key="1">
    <source>
        <dbReference type="ARBA" id="ARBA00010541"/>
    </source>
</evidence>
<dbReference type="InterPro" id="IPR001478">
    <property type="entry name" value="PDZ"/>
</dbReference>
<dbReference type="GO" id="GO:0004252">
    <property type="term" value="F:serine-type endopeptidase activity"/>
    <property type="evidence" value="ECO:0007669"/>
    <property type="project" value="InterPro"/>
</dbReference>
<evidence type="ECO:0000256" key="6">
    <source>
        <dbReference type="ARBA" id="ARBA00022825"/>
    </source>
</evidence>
<dbReference type="InterPro" id="IPR036034">
    <property type="entry name" value="PDZ_sf"/>
</dbReference>
<evidence type="ECO:0000256" key="5">
    <source>
        <dbReference type="ARBA" id="ARBA00022801"/>
    </source>
</evidence>
<keyword evidence="3" id="KW-0732">Signal</keyword>
<evidence type="ECO:0000256" key="9">
    <source>
        <dbReference type="SAM" id="Phobius"/>
    </source>
</evidence>
<dbReference type="Proteomes" id="UP000295937">
    <property type="component" value="Unassembled WGS sequence"/>
</dbReference>
<dbReference type="AlphaFoldDB" id="A0A2P5T1X2"/>
<keyword evidence="9" id="KW-0812">Transmembrane</keyword>
<keyword evidence="9" id="KW-0472">Membrane</keyword>
<proteinExistence type="inferred from homology"/>
<evidence type="ECO:0000313" key="11">
    <source>
        <dbReference type="EMBL" id="PPI88591.1"/>
    </source>
</evidence>
<evidence type="ECO:0000256" key="7">
    <source>
        <dbReference type="PIRSR" id="PIRSR611782-1"/>
    </source>
</evidence>
<evidence type="ECO:0000256" key="2">
    <source>
        <dbReference type="ARBA" id="ARBA00022670"/>
    </source>
</evidence>
<dbReference type="InterPro" id="IPR009003">
    <property type="entry name" value="Peptidase_S1_PA"/>
</dbReference>
<accession>A0A2P5T1X2</accession>
<evidence type="ECO:0000256" key="4">
    <source>
        <dbReference type="ARBA" id="ARBA00022737"/>
    </source>
</evidence>
<dbReference type="Pfam" id="PF13180">
    <property type="entry name" value="PDZ_2"/>
    <property type="match status" value="1"/>
</dbReference>
<feature type="binding site" evidence="8">
    <location>
        <position position="113"/>
    </location>
    <ligand>
        <name>substrate</name>
    </ligand>
</feature>
<dbReference type="NCBIfam" id="TIGR02037">
    <property type="entry name" value="degP_htrA_DO"/>
    <property type="match status" value="1"/>
</dbReference>
<sequence>MKKKLQFLNSLLLIICINVIILNAIASIPIQRIENQKITSLAPILKKVLPAVVSIHVEGKKLNTKGIVIPESLKCFFGQIPNHNYKNQIQLFEGIGSGVVIDENKGYILTNNHVVNGAGKIHVKLGDNREYVAKLIGHDEQTDIALITIKEVKNLTKVQFANSDYTQVGDFTIAIGNPFGLGQTVTAGIVSALGRNGVNFIEGLENFIQTDAAINKGNSGGALINLKGELIGINTAILTSSGGNIGIGFALPTNMIINFVNQLIKYGEIRRGQLGIKCSDITIDMAKFFNLNMQKGVLISKVITNSIAKKTGIKSGDIIVLMNNKPVNSFMELRIKIGNAIPGKNIKLVLIRNGKPKKINVIIDKLRPIYKDVLPLLKGAFFINGKTQNGNEGIKIKRIKQETEAYQFGLREDDIITDVNNRRIHTIREMIKTIKNKTSLVMVLNVIRKNKNIYLLLK</sequence>
<dbReference type="InterPro" id="IPR011782">
    <property type="entry name" value="Pept_S1C_Do"/>
</dbReference>
<feature type="binding site" evidence="8">
    <location>
        <position position="58"/>
    </location>
    <ligand>
        <name>substrate</name>
    </ligand>
</feature>
<dbReference type="Pfam" id="PF13365">
    <property type="entry name" value="Trypsin_2"/>
    <property type="match status" value="1"/>
</dbReference>
<dbReference type="PROSITE" id="PS50106">
    <property type="entry name" value="PDZ"/>
    <property type="match status" value="1"/>
</dbReference>
<protein>
    <submittedName>
        <fullName evidence="11">Serine endoprotease DegQ</fullName>
    </submittedName>
</protein>
<dbReference type="RefSeq" id="WP_136132427.1">
    <property type="nucleotide sequence ID" value="NZ_PDKR01000002.1"/>
</dbReference>
<feature type="active site" description="Charge relay system" evidence="7">
    <location>
        <position position="113"/>
    </location>
</feature>
<organism evidence="11 12">
    <name type="scientific">Candidatus Pantoea edessiphila</name>
    <dbReference type="NCBI Taxonomy" id="2044610"/>
    <lineage>
        <taxon>Bacteria</taxon>
        <taxon>Pseudomonadati</taxon>
        <taxon>Pseudomonadota</taxon>
        <taxon>Gammaproteobacteria</taxon>
        <taxon>Enterobacterales</taxon>
        <taxon>Erwiniaceae</taxon>
        <taxon>Pantoea</taxon>
    </lineage>
</organism>
<feature type="active site" description="Charge relay system" evidence="7">
    <location>
        <position position="219"/>
    </location>
</feature>
<dbReference type="SUPFAM" id="SSF50494">
    <property type="entry name" value="Trypsin-like serine proteases"/>
    <property type="match status" value="1"/>
</dbReference>
<evidence type="ECO:0000259" key="10">
    <source>
        <dbReference type="PROSITE" id="PS50106"/>
    </source>
</evidence>
<evidence type="ECO:0000313" key="12">
    <source>
        <dbReference type="Proteomes" id="UP000295937"/>
    </source>
</evidence>
<dbReference type="PANTHER" id="PTHR22939:SF129">
    <property type="entry name" value="SERINE PROTEASE HTRA2, MITOCHONDRIAL"/>
    <property type="match status" value="1"/>
</dbReference>
<evidence type="ECO:0000256" key="8">
    <source>
        <dbReference type="PIRSR" id="PIRSR611782-2"/>
    </source>
</evidence>
<dbReference type="EMBL" id="PDKR01000002">
    <property type="protein sequence ID" value="PPI88591.1"/>
    <property type="molecule type" value="Genomic_DNA"/>
</dbReference>
<dbReference type="SUPFAM" id="SSF50156">
    <property type="entry name" value="PDZ domain-like"/>
    <property type="match status" value="2"/>
</dbReference>
<dbReference type="Gene3D" id="2.40.10.120">
    <property type="match status" value="1"/>
</dbReference>
<feature type="binding site" evidence="8">
    <location>
        <position position="143"/>
    </location>
    <ligand>
        <name>substrate</name>
    </ligand>
</feature>
<comment type="similarity">
    <text evidence="1">Belongs to the peptidase S1C family.</text>
</comment>
<keyword evidence="4" id="KW-0677">Repeat</keyword>
<evidence type="ECO:0000256" key="3">
    <source>
        <dbReference type="ARBA" id="ARBA00022729"/>
    </source>
</evidence>
<keyword evidence="6" id="KW-0720">Serine protease</keyword>
<reference evidence="11 12" key="1">
    <citation type="journal article" date="2018" name="Genome Biol. Evol.">
        <title>Cladogenesis and Genomic Streamlining in Extracellular Endosymbionts of Tropical Stink Bugs.</title>
        <authorList>
            <person name="Otero-Bravo A."/>
            <person name="Goffredi S."/>
            <person name="Sabree Z.L."/>
        </authorList>
    </citation>
    <scope>NUCLEOTIDE SEQUENCE [LARGE SCALE GENOMIC DNA]</scope>
    <source>
        <strain evidence="11 12">SoEO</strain>
    </source>
</reference>
<feature type="transmembrane region" description="Helical" evidence="9">
    <location>
        <begin position="7"/>
        <end position="30"/>
    </location>
</feature>
<dbReference type="SMART" id="SM00228">
    <property type="entry name" value="PDZ"/>
    <property type="match status" value="2"/>
</dbReference>
<keyword evidence="5" id="KW-0378">Hydrolase</keyword>